<dbReference type="SUPFAM" id="SSF52467">
    <property type="entry name" value="DHS-like NAD/FAD-binding domain"/>
    <property type="match status" value="1"/>
</dbReference>
<organism evidence="1 2">
    <name type="scientific">Carpediemonas membranifera</name>
    <dbReference type="NCBI Taxonomy" id="201153"/>
    <lineage>
        <taxon>Eukaryota</taxon>
        <taxon>Metamonada</taxon>
        <taxon>Carpediemonas-like organisms</taxon>
        <taxon>Carpediemonas</taxon>
    </lineage>
</organism>
<dbReference type="InterPro" id="IPR029035">
    <property type="entry name" value="DHS-like_NAD/FAD-binding_dom"/>
</dbReference>
<proteinExistence type="predicted"/>
<reference evidence="1" key="1">
    <citation type="submission" date="2021-05" db="EMBL/GenBank/DDBJ databases">
        <title>A free-living protist that lacks canonical eukaryotic 1 DNA replication and segregation systems.</title>
        <authorList>
            <person name="Salas-Leiva D.E."/>
            <person name="Tromer E.C."/>
            <person name="Curtis B.A."/>
            <person name="Jerlstrom-Hultqvist J."/>
            <person name="Kolisko M."/>
            <person name="Yi Z."/>
            <person name="Salas-Leiva J.S."/>
            <person name="Gallot-Lavallee L."/>
            <person name="Kops G.J.P.L."/>
            <person name="Archibald J.M."/>
            <person name="Simpson A.G.B."/>
            <person name="Roger A.J."/>
        </authorList>
    </citation>
    <scope>NUCLEOTIDE SEQUENCE</scope>
    <source>
        <strain evidence="1">BICM</strain>
    </source>
</reference>
<sequence>MVRGVVVVNDEQSQAYTQRFTQEYTQQWFPSQAMPNEPTTTANIQNWIGLATESSYLVDERYEAFINNIPASIGAREALLGLIGAMRCEDSVVPFIGAGVSCAVGYEGWWSLLNRTAGTLDAKTCADVRESLAADAFLEAADKLDAAVPGGMSAVIKETFGPKPDMAQALGGLLPSFTGPVVTTNYDPVVESVLGVGPACVILPTTGQDEAIRALGLGQVVVKIHGTFDVPSSHILTKRSYDCAYLADGKPDWTKPIPCIVQSLNAYRSLLFIGCSLVADEYLTWLAPTSARRSHYALLPYPGDDAVEARLSFLRALNIEPVWYPSGGDWGRHAYLQTVLAYALSEAAVASPEPSSTQAVLSFDAQNLVRSAWAHSIFSRLQPAFDLYSQALSVIVDEKAVPDLELFSKCKLGLAASAKALGHRDQARALVTELLTVDTLARTTVVEACWLLAELSYPDRCEEALHALYGAMASITAETWGSEARAVGKLVEKLRLTVNEC</sequence>
<evidence type="ECO:0000313" key="1">
    <source>
        <dbReference type="EMBL" id="KAG9392671.1"/>
    </source>
</evidence>
<dbReference type="AlphaFoldDB" id="A0A8J6ARS3"/>
<gene>
    <name evidence="1" type="ORF">J8273_5929</name>
</gene>
<dbReference type="Pfam" id="PF13289">
    <property type="entry name" value="SIR2_2"/>
    <property type="match status" value="1"/>
</dbReference>
<protein>
    <submittedName>
        <fullName evidence="1">SIR2-like domain</fullName>
    </submittedName>
</protein>
<dbReference type="Proteomes" id="UP000717585">
    <property type="component" value="Unassembled WGS sequence"/>
</dbReference>
<accession>A0A8J6ARS3</accession>
<dbReference type="EMBL" id="JAHDYR010000034">
    <property type="protein sequence ID" value="KAG9392671.1"/>
    <property type="molecule type" value="Genomic_DNA"/>
</dbReference>
<keyword evidence="2" id="KW-1185">Reference proteome</keyword>
<comment type="caution">
    <text evidence="1">The sequence shown here is derived from an EMBL/GenBank/DDBJ whole genome shotgun (WGS) entry which is preliminary data.</text>
</comment>
<evidence type="ECO:0000313" key="2">
    <source>
        <dbReference type="Proteomes" id="UP000717585"/>
    </source>
</evidence>
<name>A0A8J6ARS3_9EUKA</name>